<accession>A0A0A8ZQV8</accession>
<proteinExistence type="predicted"/>
<reference evidence="1" key="1">
    <citation type="submission" date="2014-09" db="EMBL/GenBank/DDBJ databases">
        <authorList>
            <person name="Magalhaes I.L.F."/>
            <person name="Oliveira U."/>
            <person name="Santos F.R."/>
            <person name="Vidigal T.H.D.A."/>
            <person name="Brescovit A.D."/>
            <person name="Santos A.J."/>
        </authorList>
    </citation>
    <scope>NUCLEOTIDE SEQUENCE</scope>
    <source>
        <tissue evidence="1">Shoot tissue taken approximately 20 cm above the soil surface</tissue>
    </source>
</reference>
<name>A0A0A8ZQV8_ARUDO</name>
<evidence type="ECO:0000313" key="1">
    <source>
        <dbReference type="EMBL" id="JAD39110.1"/>
    </source>
</evidence>
<protein>
    <submittedName>
        <fullName evidence="1">Uncharacterized protein</fullName>
    </submittedName>
</protein>
<dbReference type="EMBL" id="GBRH01258785">
    <property type="protein sequence ID" value="JAD39110.1"/>
    <property type="molecule type" value="Transcribed_RNA"/>
</dbReference>
<reference evidence="1" key="2">
    <citation type="journal article" date="2015" name="Data Brief">
        <title>Shoot transcriptome of the giant reed, Arundo donax.</title>
        <authorList>
            <person name="Barrero R.A."/>
            <person name="Guerrero F.D."/>
            <person name="Moolhuijzen P."/>
            <person name="Goolsby J.A."/>
            <person name="Tidwell J."/>
            <person name="Bellgard S.E."/>
            <person name="Bellgard M.I."/>
        </authorList>
    </citation>
    <scope>NUCLEOTIDE SEQUENCE</scope>
    <source>
        <tissue evidence="1">Shoot tissue taken approximately 20 cm above the soil surface</tissue>
    </source>
</reference>
<organism evidence="1">
    <name type="scientific">Arundo donax</name>
    <name type="common">Giant reed</name>
    <name type="synonym">Donax arundinaceus</name>
    <dbReference type="NCBI Taxonomy" id="35708"/>
    <lineage>
        <taxon>Eukaryota</taxon>
        <taxon>Viridiplantae</taxon>
        <taxon>Streptophyta</taxon>
        <taxon>Embryophyta</taxon>
        <taxon>Tracheophyta</taxon>
        <taxon>Spermatophyta</taxon>
        <taxon>Magnoliopsida</taxon>
        <taxon>Liliopsida</taxon>
        <taxon>Poales</taxon>
        <taxon>Poaceae</taxon>
        <taxon>PACMAD clade</taxon>
        <taxon>Arundinoideae</taxon>
        <taxon>Arundineae</taxon>
        <taxon>Arundo</taxon>
    </lineage>
</organism>
<sequence length="12" mass="1477">MGYMLDTFWTLV</sequence>